<proteinExistence type="predicted"/>
<dbReference type="AlphaFoldDB" id="A0A1Y1UHR2"/>
<sequence>MIGAELSHWDLGRNPSYPIASFALRGQPKLPPTRRHHGDERCHEQSKMGSAANLAVLPKLVKIRVPDSRSVKEGGKGSAYSSTTGLPRRCVSKDRVIGKGLRSLSYVIGRARIAGSSFLGARSGTYPSMQAMEFWFVCSLGTGGFLLREARS</sequence>
<comment type="caution">
    <text evidence="1">The sequence shown here is derived from an EMBL/GenBank/DDBJ whole genome shotgun (WGS) entry which is preliminary data.</text>
</comment>
<dbReference type="EMBL" id="NBSH01000006">
    <property type="protein sequence ID" value="ORX37026.1"/>
    <property type="molecule type" value="Genomic_DNA"/>
</dbReference>
<evidence type="ECO:0000313" key="2">
    <source>
        <dbReference type="Proteomes" id="UP000193218"/>
    </source>
</evidence>
<name>A0A1Y1UHR2_9TREE</name>
<protein>
    <submittedName>
        <fullName evidence="1">Uncharacterized protein</fullName>
    </submittedName>
</protein>
<keyword evidence="2" id="KW-1185">Reference proteome</keyword>
<dbReference type="RefSeq" id="XP_021871064.1">
    <property type="nucleotide sequence ID" value="XM_022015713.1"/>
</dbReference>
<dbReference type="GeneID" id="33557522"/>
<evidence type="ECO:0000313" key="1">
    <source>
        <dbReference type="EMBL" id="ORX37026.1"/>
    </source>
</evidence>
<dbReference type="Proteomes" id="UP000193218">
    <property type="component" value="Unassembled WGS sequence"/>
</dbReference>
<organism evidence="1 2">
    <name type="scientific">Kockovaella imperatae</name>
    <dbReference type="NCBI Taxonomy" id="4999"/>
    <lineage>
        <taxon>Eukaryota</taxon>
        <taxon>Fungi</taxon>
        <taxon>Dikarya</taxon>
        <taxon>Basidiomycota</taxon>
        <taxon>Agaricomycotina</taxon>
        <taxon>Tremellomycetes</taxon>
        <taxon>Tremellales</taxon>
        <taxon>Cuniculitremaceae</taxon>
        <taxon>Kockovaella</taxon>
    </lineage>
</organism>
<gene>
    <name evidence="1" type="ORF">BD324DRAFT_624532</name>
</gene>
<reference evidence="1 2" key="1">
    <citation type="submission" date="2017-03" db="EMBL/GenBank/DDBJ databases">
        <title>Widespread Adenine N6-methylation of Active Genes in Fungi.</title>
        <authorList>
            <consortium name="DOE Joint Genome Institute"/>
            <person name="Mondo S.J."/>
            <person name="Dannebaum R.O."/>
            <person name="Kuo R.C."/>
            <person name="Louie K.B."/>
            <person name="Bewick A.J."/>
            <person name="Labutti K."/>
            <person name="Haridas S."/>
            <person name="Kuo A."/>
            <person name="Salamov A."/>
            <person name="Ahrendt S.R."/>
            <person name="Lau R."/>
            <person name="Bowen B.P."/>
            <person name="Lipzen A."/>
            <person name="Sullivan W."/>
            <person name="Andreopoulos W.B."/>
            <person name="Clum A."/>
            <person name="Lindquist E."/>
            <person name="Daum C."/>
            <person name="Northen T.R."/>
            <person name="Ramamoorthy G."/>
            <person name="Schmitz R.J."/>
            <person name="Gryganskyi A."/>
            <person name="Culley D."/>
            <person name="Magnuson J."/>
            <person name="James T.Y."/>
            <person name="O'Malley M.A."/>
            <person name="Stajich J.E."/>
            <person name="Spatafora J.W."/>
            <person name="Visel A."/>
            <person name="Grigoriev I.V."/>
        </authorList>
    </citation>
    <scope>NUCLEOTIDE SEQUENCE [LARGE SCALE GENOMIC DNA]</scope>
    <source>
        <strain evidence="1 2">NRRL Y-17943</strain>
    </source>
</reference>
<accession>A0A1Y1UHR2</accession>
<dbReference type="InParanoid" id="A0A1Y1UHR2"/>